<evidence type="ECO:0008006" key="4">
    <source>
        <dbReference type="Google" id="ProtNLM"/>
    </source>
</evidence>
<dbReference type="SUPFAM" id="SSF51735">
    <property type="entry name" value="NAD(P)-binding Rossmann-fold domains"/>
    <property type="match status" value="1"/>
</dbReference>
<evidence type="ECO:0000313" key="2">
    <source>
        <dbReference type="EMBL" id="MBB5057789.1"/>
    </source>
</evidence>
<organism evidence="2 3">
    <name type="scientific">Granulicella aggregans</name>
    <dbReference type="NCBI Taxonomy" id="474949"/>
    <lineage>
        <taxon>Bacteria</taxon>
        <taxon>Pseudomonadati</taxon>
        <taxon>Acidobacteriota</taxon>
        <taxon>Terriglobia</taxon>
        <taxon>Terriglobales</taxon>
        <taxon>Acidobacteriaceae</taxon>
        <taxon>Granulicella</taxon>
    </lineage>
</organism>
<name>A0A7W7ZD93_9BACT</name>
<dbReference type="PROSITE" id="PS00061">
    <property type="entry name" value="ADH_SHORT"/>
    <property type="match status" value="1"/>
</dbReference>
<comment type="similarity">
    <text evidence="1">Belongs to the short-chain dehydrogenases/reductases (SDR) family.</text>
</comment>
<dbReference type="InterPro" id="IPR020904">
    <property type="entry name" value="Sc_DH/Rdtase_CS"/>
</dbReference>
<gene>
    <name evidence="2" type="ORF">HDF16_002495</name>
</gene>
<dbReference type="RefSeq" id="WP_184216914.1">
    <property type="nucleotide sequence ID" value="NZ_JACHIP010000003.1"/>
</dbReference>
<dbReference type="GO" id="GO:0008202">
    <property type="term" value="P:steroid metabolic process"/>
    <property type="evidence" value="ECO:0007669"/>
    <property type="project" value="TreeGrafter"/>
</dbReference>
<comment type="caution">
    <text evidence="2">The sequence shown here is derived from an EMBL/GenBank/DDBJ whole genome shotgun (WGS) entry which is preliminary data.</text>
</comment>
<proteinExistence type="inferred from homology"/>
<evidence type="ECO:0000256" key="1">
    <source>
        <dbReference type="RuleBase" id="RU000363"/>
    </source>
</evidence>
<dbReference type="PRINTS" id="PR00081">
    <property type="entry name" value="GDHRDH"/>
</dbReference>
<dbReference type="GO" id="GO:0016491">
    <property type="term" value="F:oxidoreductase activity"/>
    <property type="evidence" value="ECO:0007669"/>
    <property type="project" value="TreeGrafter"/>
</dbReference>
<dbReference type="Proteomes" id="UP000540989">
    <property type="component" value="Unassembled WGS sequence"/>
</dbReference>
<dbReference type="Gene3D" id="3.40.50.720">
    <property type="entry name" value="NAD(P)-binding Rossmann-like Domain"/>
    <property type="match status" value="1"/>
</dbReference>
<protein>
    <recommendedName>
        <fullName evidence="4">Short-subunit dehydrogenase</fullName>
    </recommendedName>
</protein>
<dbReference type="PRINTS" id="PR00080">
    <property type="entry name" value="SDRFAMILY"/>
</dbReference>
<dbReference type="InterPro" id="IPR002347">
    <property type="entry name" value="SDR_fam"/>
</dbReference>
<reference evidence="2 3" key="1">
    <citation type="submission" date="2020-08" db="EMBL/GenBank/DDBJ databases">
        <title>Genomic Encyclopedia of Type Strains, Phase IV (KMG-V): Genome sequencing to study the core and pangenomes of soil and plant-associated prokaryotes.</title>
        <authorList>
            <person name="Whitman W."/>
        </authorList>
    </citation>
    <scope>NUCLEOTIDE SEQUENCE [LARGE SCALE GENOMIC DNA]</scope>
    <source>
        <strain evidence="2 3">M8UP14</strain>
    </source>
</reference>
<dbReference type="PANTHER" id="PTHR43313:SF1">
    <property type="entry name" value="3BETA-HYDROXYSTEROID DEHYDROGENASE DHS-16"/>
    <property type="match status" value="1"/>
</dbReference>
<evidence type="ECO:0000313" key="3">
    <source>
        <dbReference type="Proteomes" id="UP000540989"/>
    </source>
</evidence>
<dbReference type="AlphaFoldDB" id="A0A7W7ZD93"/>
<accession>A0A7W7ZD93</accession>
<sequence>MESKSVVVTGASTGIGLGITKVLTNKGIRVFGTVRKQADAERLKQQFGDAYTPLLMDVTDHATIQQAAAEVKESLGQQNLFGLVNNAGVAVGGPLLHLEVEELRRQMEINLIGPFTVTKAFAPLLGAEKGRIGTSGRIVQISSVAGKIAPPFLGAYVASKHALEGMSASLRRELLLYGIDVIIVGPGVVITPIWDKAQDSDLGRFAPTDYGPIIEGFTEYLIQEGRKGLTAESIGDTVYTALTTRKPKTRYAVVPQRFKNWTLPRLLPDRWIDRLIGKQSGLLKK</sequence>
<dbReference type="PANTHER" id="PTHR43313">
    <property type="entry name" value="SHORT-CHAIN DEHYDROGENASE/REDUCTASE FAMILY 9C"/>
    <property type="match status" value="1"/>
</dbReference>
<dbReference type="InterPro" id="IPR036291">
    <property type="entry name" value="NAD(P)-bd_dom_sf"/>
</dbReference>
<dbReference type="Pfam" id="PF00106">
    <property type="entry name" value="adh_short"/>
    <property type="match status" value="1"/>
</dbReference>
<keyword evidence="3" id="KW-1185">Reference proteome</keyword>
<dbReference type="EMBL" id="JACHIP010000003">
    <property type="protein sequence ID" value="MBB5057789.1"/>
    <property type="molecule type" value="Genomic_DNA"/>
</dbReference>